<organism evidence="1 2">
    <name type="scientific">Candidatus Gallionella acididurans</name>
    <dbReference type="NCBI Taxonomy" id="1796491"/>
    <lineage>
        <taxon>Bacteria</taxon>
        <taxon>Pseudomonadati</taxon>
        <taxon>Pseudomonadota</taxon>
        <taxon>Betaproteobacteria</taxon>
        <taxon>Nitrosomonadales</taxon>
        <taxon>Gallionellaceae</taxon>
        <taxon>Gallionella</taxon>
    </lineage>
</organism>
<gene>
    <name evidence="1" type="ORF">AWT59_1160</name>
</gene>
<evidence type="ECO:0000313" key="2">
    <source>
        <dbReference type="Proteomes" id="UP000070578"/>
    </source>
</evidence>
<comment type="caution">
    <text evidence="1">The sequence shown here is derived from an EMBL/GenBank/DDBJ whole genome shotgun (WGS) entry which is preliminary data.</text>
</comment>
<reference evidence="1 2" key="1">
    <citation type="submission" date="2016-02" db="EMBL/GenBank/DDBJ databases">
        <authorList>
            <person name="Wen L."/>
            <person name="He K."/>
            <person name="Yang H."/>
        </authorList>
    </citation>
    <scope>NUCLEOTIDE SEQUENCE [LARGE SCALE GENOMIC DNA]</scope>
    <source>
        <strain evidence="1">ShG14-8</strain>
    </source>
</reference>
<proteinExistence type="predicted"/>
<protein>
    <submittedName>
        <fullName evidence="1">Ankyrin</fullName>
    </submittedName>
</protein>
<dbReference type="EMBL" id="LSLI01000021">
    <property type="protein sequence ID" value="KXS32697.1"/>
    <property type="molecule type" value="Genomic_DNA"/>
</dbReference>
<dbReference type="Proteomes" id="UP000070578">
    <property type="component" value="Unassembled WGS sequence"/>
</dbReference>
<accession>A0A139BUP1</accession>
<dbReference type="AlphaFoldDB" id="A0A139BUP1"/>
<reference evidence="1 2" key="2">
    <citation type="submission" date="2016-03" db="EMBL/GenBank/DDBJ databases">
        <title>New uncultured bacterium of the family Gallionellaceae from acid mine drainage: description and reconstruction of genome based on metagenomic analysis of microbial community.</title>
        <authorList>
            <person name="Kadnikov V."/>
            <person name="Ivasenko D."/>
            <person name="Beletsky A."/>
            <person name="Mardanov A."/>
            <person name="Danilova E."/>
            <person name="Pimenov N."/>
            <person name="Karnachuk O."/>
            <person name="Ravin N."/>
        </authorList>
    </citation>
    <scope>NUCLEOTIDE SEQUENCE [LARGE SCALE GENOMIC DNA]</scope>
    <source>
        <strain evidence="1">ShG14-8</strain>
    </source>
</reference>
<evidence type="ECO:0000313" key="1">
    <source>
        <dbReference type="EMBL" id="KXS32697.1"/>
    </source>
</evidence>
<name>A0A139BUP1_9PROT</name>
<sequence>MNERLLKILNDREQNYPHALEKQFPRILEKIMSLWDSVEFDAYLADLMTTTRSNRQGFPQAVASDIIYLNMLHEHKADTGKPMSWAQLLRDEHA</sequence>